<feature type="domain" description="Ketosynthase family 3 (KS3)" evidence="13">
    <location>
        <begin position="3200"/>
        <end position="3624"/>
    </location>
</feature>
<dbReference type="InterPro" id="IPR011032">
    <property type="entry name" value="GroES-like_sf"/>
</dbReference>
<dbReference type="Pfam" id="PF14765">
    <property type="entry name" value="PS-DH"/>
    <property type="match status" value="1"/>
</dbReference>
<dbReference type="CDD" id="cd08956">
    <property type="entry name" value="KR_3_FAS_SDR_x"/>
    <property type="match status" value="1"/>
</dbReference>
<evidence type="ECO:0000256" key="5">
    <source>
        <dbReference type="ARBA" id="ARBA00022679"/>
    </source>
</evidence>
<dbReference type="InterPro" id="IPR013154">
    <property type="entry name" value="ADH-like_N"/>
</dbReference>
<dbReference type="FunFam" id="3.90.180.10:FF:000032">
    <property type="entry name" value="Probable polyketide synthase pks1"/>
    <property type="match status" value="1"/>
</dbReference>
<dbReference type="InterPro" id="IPR014031">
    <property type="entry name" value="Ketoacyl_synth_C"/>
</dbReference>
<dbReference type="SUPFAM" id="SSF47336">
    <property type="entry name" value="ACP-like"/>
    <property type="match status" value="3"/>
</dbReference>
<accession>B1W4J2</accession>
<dbReference type="SUPFAM" id="SSF55048">
    <property type="entry name" value="Probable ACP-binding domain of malonyl-CoA ACP transacylase"/>
    <property type="match status" value="3"/>
</dbReference>
<dbReference type="InterPro" id="IPR050091">
    <property type="entry name" value="PKS_NRPS_Biosynth_Enz"/>
</dbReference>
<dbReference type="SMART" id="SM00827">
    <property type="entry name" value="PKS_AT"/>
    <property type="match status" value="3"/>
</dbReference>
<keyword evidence="4" id="KW-0597">Phosphoprotein</keyword>
<evidence type="ECO:0000256" key="4">
    <source>
        <dbReference type="ARBA" id="ARBA00022553"/>
    </source>
</evidence>
<dbReference type="Pfam" id="PF00550">
    <property type="entry name" value="PP-binding"/>
    <property type="match status" value="3"/>
</dbReference>
<evidence type="ECO:0000256" key="1">
    <source>
        <dbReference type="ARBA" id="ARBA00001957"/>
    </source>
</evidence>
<feature type="region of interest" description="Disordered" evidence="11">
    <location>
        <begin position="5141"/>
        <end position="5168"/>
    </location>
</feature>
<dbReference type="GO" id="GO:0031177">
    <property type="term" value="F:phosphopantetheine binding"/>
    <property type="evidence" value="ECO:0007669"/>
    <property type="project" value="InterPro"/>
</dbReference>
<dbReference type="Pfam" id="PF22336">
    <property type="entry name" value="RhiE-like_linker"/>
    <property type="match status" value="1"/>
</dbReference>
<dbReference type="InterPro" id="IPR013968">
    <property type="entry name" value="PKS_KR"/>
</dbReference>
<evidence type="ECO:0000256" key="2">
    <source>
        <dbReference type="ARBA" id="ARBA00004792"/>
    </source>
</evidence>
<dbReference type="SMART" id="SM00825">
    <property type="entry name" value="PKS_KS"/>
    <property type="match status" value="3"/>
</dbReference>
<dbReference type="SUPFAM" id="SSF52151">
    <property type="entry name" value="FabD/lysophospholipase-like"/>
    <property type="match status" value="3"/>
</dbReference>
<evidence type="ECO:0000313" key="16">
    <source>
        <dbReference type="Proteomes" id="UP000001685"/>
    </source>
</evidence>
<evidence type="ECO:0000259" key="12">
    <source>
        <dbReference type="PROSITE" id="PS50075"/>
    </source>
</evidence>
<dbReference type="InterPro" id="IPR020843">
    <property type="entry name" value="ER"/>
</dbReference>
<dbReference type="Gene3D" id="3.40.50.720">
    <property type="entry name" value="NAD(P)-binding Rossmann-like Domain"/>
    <property type="match status" value="3"/>
</dbReference>
<name>B1W4J2_STRGG</name>
<keyword evidence="3" id="KW-0596">Phosphopantetheine</keyword>
<dbReference type="InterPro" id="IPR041618">
    <property type="entry name" value="PKS_DE"/>
</dbReference>
<keyword evidence="9" id="KW-0012">Acyltransferase</keyword>
<dbReference type="InterPro" id="IPR016036">
    <property type="entry name" value="Malonyl_transacylase_ACP-bd"/>
</dbReference>
<dbReference type="Gene3D" id="3.40.50.11460">
    <property type="match status" value="1"/>
</dbReference>
<protein>
    <submittedName>
        <fullName evidence="15">Type-I PKS</fullName>
    </submittedName>
</protein>
<dbReference type="InterPro" id="IPR054514">
    <property type="entry name" value="RhiE-like_linker"/>
</dbReference>
<dbReference type="Proteomes" id="UP000001685">
    <property type="component" value="Chromosome"/>
</dbReference>
<dbReference type="PANTHER" id="PTHR43775:SF51">
    <property type="entry name" value="INACTIVE PHENOLPHTHIOCEROL SYNTHESIS POLYKETIDE SYNTHASE TYPE I PKS1-RELATED"/>
    <property type="match status" value="1"/>
</dbReference>
<feature type="domain" description="Ketosynthase family 3 (KS3)" evidence="13">
    <location>
        <begin position="1579"/>
        <end position="2002"/>
    </location>
</feature>
<comment type="cofactor">
    <cofactor evidence="1">
        <name>pantetheine 4'-phosphate</name>
        <dbReference type="ChEBI" id="CHEBI:47942"/>
    </cofactor>
</comment>
<dbReference type="Pfam" id="PF21089">
    <property type="entry name" value="PKS_DH_N"/>
    <property type="match status" value="1"/>
</dbReference>
<dbReference type="InterPro" id="IPR049551">
    <property type="entry name" value="PKS_DH_C"/>
</dbReference>
<dbReference type="Pfam" id="PF00109">
    <property type="entry name" value="ketoacyl-synt"/>
    <property type="match status" value="3"/>
</dbReference>
<dbReference type="SMART" id="SM00829">
    <property type="entry name" value="PKS_ER"/>
    <property type="match status" value="1"/>
</dbReference>
<dbReference type="GO" id="GO:0004312">
    <property type="term" value="F:fatty acid synthase activity"/>
    <property type="evidence" value="ECO:0007669"/>
    <property type="project" value="TreeGrafter"/>
</dbReference>
<dbReference type="Gene3D" id="3.40.366.10">
    <property type="entry name" value="Malonyl-Coenzyme A Acyl Carrier Protein, domain 2"/>
    <property type="match status" value="3"/>
</dbReference>
<dbReference type="InterPro" id="IPR020807">
    <property type="entry name" value="PKS_DH"/>
</dbReference>
<dbReference type="Gene3D" id="3.90.180.10">
    <property type="entry name" value="Medium-chain alcohol dehydrogenases, catalytic domain"/>
    <property type="match status" value="1"/>
</dbReference>
<dbReference type="PROSITE" id="PS50075">
    <property type="entry name" value="CARRIER"/>
    <property type="match status" value="3"/>
</dbReference>
<evidence type="ECO:0000256" key="7">
    <source>
        <dbReference type="ARBA" id="ARBA00023194"/>
    </source>
</evidence>
<dbReference type="SMART" id="SM00826">
    <property type="entry name" value="PKS_DH"/>
    <property type="match status" value="1"/>
</dbReference>
<dbReference type="InterPro" id="IPR006162">
    <property type="entry name" value="Ppantetheine_attach_site"/>
</dbReference>
<dbReference type="SUPFAM" id="SSF51735">
    <property type="entry name" value="NAD(P)-binding Rossmann-fold domains"/>
    <property type="match status" value="7"/>
</dbReference>
<sequence length="5343" mass="555331">MTEDAKLLDYLKRATSELRQTRRQLSEAEARGREPLAIVAMSCRFPGGVESPEDLWDLVAAGGDAISDFPDDRGWDLDALYDPDPGHSGTSYVREGGFLPDAGDFDAELFGISPREALSMDPQQRLLLETSWQLFERAGLDPLGLAGSRVGVFVGTNGQDYAHRSGTDQQEDEGYSLTGNAASVASGRVAYVFGLEGPAVTVDTACSSSLVAMHLAAQALRSGECSMALAGGVSVMSTPRTFVQFSRQRGLSADGRCKAFAASADGTGWGEGVGLLLLERLSDAVANGHRVLGVLRGSAVNQDGASNGLTAPNGPSQQRVIRQALSNAGLGAGDVDVVEAHGTGTKLGDPIEAHALLATYGQDRAEGRPLWLGSVKSNIGHTQAAAGVAGVIKMVMAMRHGLLPETLHVDEPSPHIDWSAGEVRLLTEPVAWSGEERLRRAGVSSFGVSGTNAHVILEEPSAVETPAVAEPEAVVPVVSGPVPWLVSGRGDAGLRGQAARLAGFVRGRGQGVDDVDVAGVAAALVGRAVLENRAVVVGEGVADLVARLDVLAEGGLVDGVVCGSPVGGKSAVLFTGQGSQFAGMGAGLYGRFGVFAGVVDEVCAVADGLLPEPLRPVLFGEGGRGGLIDRTVFAQVGLVALEVGLWRVLVECGVRADVLVGHSVGEVSAAVASGVLSLADAVRLVCVRGRLMEEVPAGGVMVSVAAPEEVVRERVAGIAGVWVAAVNAPGSVVLAGEADAVRGVVDGLVADGVRTRWLPVSHAFHTPLMDPALEEFSREIAGLSFEAPQIPVVSTVTGEVAGADFGSAAYWVEHARRPVRFADAVGVARGLGVRVWAEVGPQPALSAALDVREGEVVASFLRRDRDQATTLLTGLSRLHVHGVDVVWDSWVPRGTDSVDLPTYAFQRRRYWLEGSARSVVGSDVDASTAEFWEAVERNDLGALGLDGDTPSDRVLPVLTEWRRGRREHHALAGLRYHVTWKPVPQPADTTPFLTGTWLVVSHDEDVSVPLVALVDGLGARAELLIVEPGTGRAALADRLRAVAENAEPLAGVVSALALPGGAAPGEWHATADNLALVQALGDTGATAPLWCLTRGAVGTGTDDPVRDPEAAAVWGLGRVAALEHPDRWGGLIDLPADPDASVYQRLGHVLTGATGEDQIAVRATRMLACRLRRATAPALRDEPEWSPGGSTLITGGTGALGGHVARRLAERGAEHIVLLSRQGPDAPGADDLRRDLEALGSRVTVRACDISRRADVAEAIAAVPAAHPLTTVVHAAAVLDDAPLSALTPERLASVLDAKATSARYLDELTRDLPLASFVLFSAFGGVLGSAGQGNYAAANAVLDALADQRRAAGLPATAIAWGAWAGDGMAARSAATVLRLRRTGARPMAPERALAALGRALGDGETHVLVADVDWSRFTPAYTAARPSMLLADLPDARGASVPNGAPAADGTGPALPEAARRLAALSGSERHAAVLDLVRGQVAAVLGHGDPNAIGSERPFRELGFDSLTGLDLRNRLTAATGLTLPATLVFDHPTVGLLTARVDAELGTEAEPGAADGTPQTRADGPGPVAPGPDGDEPIAIVAVACRLPGGVRSPEDLWTLLADGVDAMSDFPTDRGWDLSRLHAPTDGPGTSYVRQGGFLSDAAEFDAGFFGISPREALAMDPQQRQLLETSWEVLERAGIDPRSLRGTRTGVFAGTNGQDYESLLTDVPDGEDFAATGNAASVLSGRVAYALGLEGPAVTVDTACSASLVSIHLASQALRRQECSLALAGGVTVMSTPRAFVSFSRQRGLAPDGRCKPFSARADGTAWGEGVAVLLLERLSDARRNGHPVLAVVRGSAVNQDGASNGLTAPNGPSQQRVIRAALADGALTPADVDAVEAHGTGTVLGDPIEAQALIAAYGDRPVNRPLRIGSIKSNIGHTQAAAGAAGVIKMVLALRHGTLPRTLHAEEATPHVDWSAGEVALLSEAVPWDRDDRPRRAGVSSFGVSGTNAHIVIEEAPELPALELPAVEPSAPELPALELRAVEPSAPELPAPELPASEPPRPEGTSPTEPLPVLLSARDDATLTAQASRLHDHLAAHPELTLPDVAHALATSRAALEHRAVILAPDRDELLGTLAALTDGRPAPAALRGVAGEGRVAVIFPGQGSQSVGMGRALYRSHPAFAACLDEVCAAFAPELERPLLDVLHAEPGSTKAALLDRTEYTQPALFAMEAALYRLVEGWGLRPDHLLGHSVGELTAAYVAGVLTLPDAARLVAARGRLMQALPEGGAMLAVALAPDDLTPLLDGHGHRVDIAALNGPAATVLSGDEDAVLDIAARCAERGVKHRRLNVSHAFHSHRMDGMLADFGDLASELDLAPARIPIVSNVTGTALTPDEATAPEYWVRHVRETVRFHDGIRWLYSRGVTVFLELGPDGVLSAMGAGCLPDAMDEVTFVPSLRPSWPEPRALTAAVGELHTRGVPLDWRSIASEWGGRTVPLPTYPFRRRRYWPEPTAAPVPAADPSDTRFWDAVARQDITSLTDELGVAETAALPELLPALSAWRERRDTESAVRDWRYRITWRRLTEPLRPRPTGTWIVVAPSAPEVAADTAGVLSALDRCGARTRLLTVGPDGDSDADAHADAGTALRAALDAADAPPAGVLSLLGLDGRAHPGRPEASAGLIGTVRLIQTLAEAEAEAAEKSKGEAETRLWCVTRGAVAVDRAETVTDPAQAQIWGLGRVAALEHPRGWGGLADLPAEPDDTAYDRLCALVTGGTGSAGGGGDTGGRGTGGAGYRDIGEDQVAIRPAGVLGRRLVRARATAPAPSADGGWQPRGTVLITGGTGGIGAHLARRLAAEGADHLVLVSRTGAEGPEASRLLAELGTRVTVVACDVTDRHAVTGLVTRVAAEGHPIRSVLHAAGVSHHASLADTTPDEIADTLAAKTTGADVLHEVFADTDLDAFVLFSSIAGVWGSGGQAAYAAANAHLDALAENRRARGLPATSVAWGAWAGVGMATVGDAAEHLRRRGITVMDPDRAVAVLRRAVADDEPQLTVADVDWDRFVPLFTGARPSRLLDELPEATQLSTAANADPAPVPDGLGRRVAALPEADGTRLLLDLVRAEAAAVLGHADPDEVDAARAFRSLGFDSLTSVQLRDRLATALGTRLPATLVFDHPSPDALAEHLRDTLLGLRPQRSGGSLPARGGQSGPAGSEGGDDPIVIVGMGCRFPGRVESPEDLWDLVAAGADAISGFPTDRGWDLDALYDPDPEASGTSYAREGGFLAGAGEFDAGFFGISPREALAMDPQQRLLLEVSWEAMERAHIAPDSLRTSATGVFMGTSGQDYLALSGDASSEGYLLTGNAASVVSGRLAYVFGLEGPAVTVDTACSSSLVAMHLAAQALRSGECSLALAGGATVMSTPAGFVEFSRQRGLAPDGRCKPFAEAADGTGWAEGAGVLLLERLSDARRHGHRVLGVLRGSAVNQDGASNGLTAPNGPSQQRVIRQALSNAGLTGGEVDMVEGHGTGTTLGDPIEAQALLATYGQDRAEGRPLWLGSVKSNIGHTQAAAGVAGVIKMVMAMRHGELPATLHADEPSSHVDWSTGDVRLLTQARPWSGQGTPRRAGVSSFGVSGTNAHLILEEPPADELAAAEPEAVVPVVSGPVPWLVSGRGDAGLRGQAARLGEFVRGRGQGVDDVDVAGVAAALMGRAVLENRAVVVGGNAVDLAAGLEALAGGGLVDGVVCGSPVGGKSAVLFTGQGSQFAGMGAGLYGRFGVFAGVVDEVCAVADGLLPEPLRPVLFGEGGRGGLIDRTVFAQVGLVALEVGLWRVLVECGVRADVLVGHSVGEVSAAVASGVLSLADAVRLVCVRGRLMEEVPAGGVMVSVAAPEEVVRERVVGVAGVWVAAVNAPGSVVLAGEADAVRGVVDGLVADGVRTRWLPVSHAFHTPLMDPVLEEFSREIAGLSFQEPRIPVVSTVTGEVAGAGFGSAGYWVEHARRPVRFADAVGVARGLGVRVWAEVGPQPALSAALDVREGEVVASFLRRDRDQATTLLTGLSRLHVHGVDVVWDSWVPRATHSVDLPTYAFQRQRYWAAGSGGASAGSLAGTGLVAAGHRLLGAQVSLAGGDVVFTGRLSVSAQPWLADHAVSGVVVLPGTTFVDLVVHAGLQVGCGRVDELTLQAPLVLSGDGAGVTVQVVVGEPGEGGRRVVDVHSRPVDGGGGWTRHGSGVLAGEVGAGGVAGGVGWSWPPAGDVVEGEGVYAGLVDAGFDYGPVFRGLRRVWVGGEDVWAEVVLPDEPSGFALHPALLDGVLHALGVMSGGGEGGLPFAFTGVTVHRAGARVLHARLRRGAEGVRVEAVDPAGRPVVTVESLALRPVSEAALRPAQDVPLRMRWDQVAVLSDEQPSRHEDFALVSAGHHVGVADVVRSVDDGATAPAWVVLDLPVDATAPMPERARSLTAWVLGQVQTFLAAQVLAEARMVIRTRGAVFTGPGDRSPDPAVAAVWGLARAAVAENPDRLNLIDSDSDSDFGVDSDSEFGFGVISESSVRGLLAAIRASGREQVALRKGMLLAPRLAPVEDDVLAMPEGGSWRLAPGGQTLDGLRLVPDRTDPVDPADPDGLASGQVRVAVRAAGLNFRDVMVALGMYPGRAVLGAEGAGVVTAVGPDASGVAVGDRVFGLMPECFAPTAVADARRLAAVPDDWSFTEAASVPIVFLTAWYALRDLADLRPGERVLVHAGAGGVGMAAIQLARHLGAEVFATAHPGKWDTLRALGVAEDHMASSRDLGFRDRFTASTEGSGVDVVLNSLAGEFVDASLELLPRGGRFIEMGKTDVRTEDQVPADVTYRTFDLADPEPDRIGAMLAEVVRLLRQGELDLLPITSWDIREAPSAFRHLAQAKHTGKLVLNVPAPLDPDGTVLVTGGTGTLGSLLARHLVAEYGVRRLLLIGRQGDDAPGAAELVEELRQSGAEARVVACDVSRRDQVAALLDGIDPDHPLTGVLHAAGVVDDAVIGSLGPERLAAVLAAKADSAWHLHELTRDADPAMFTLFSSAAGVLGAAGQGNYAAANTFLDALAVHRHTRGLPAQSHAWGLWAQRSGISGHLTEGDLARISASGMVPLSTEAGLSLWDRAVRRTDQPHLALLRLNPRHRHTHPLLADLSAPERTPRARAASAAGHTDDRDRLAGLPGGERRRVLLGLVREHAAAVLGHLSVETVEDERAFKDLGFDSLTGIELRNRLNAATGVTLRPTLVFDHPTPQLLAEYLDRQVTAGTPAADPDGDGDDGGTGGEDLTDDHLTEDEFRRIVAAIPLRDLRKAGLTGPLLRLARDDGGPSAGPEERPEEIDAMDADDLIRIALDTFKD</sequence>
<reference evidence="16" key="1">
    <citation type="journal article" date="2008" name="J. Bacteriol.">
        <title>Genome sequence of the streptomycin-producing microorganism Streptomyces griseus IFO 13350.</title>
        <authorList>
            <person name="Ohnishi Y."/>
            <person name="Ishikawa J."/>
            <person name="Hara H."/>
            <person name="Suzuki H."/>
            <person name="Ikenoya M."/>
            <person name="Ikeda H."/>
            <person name="Yamashita A."/>
            <person name="Hattori M."/>
            <person name="Horinouchi S."/>
        </authorList>
    </citation>
    <scope>NUCLEOTIDE SEQUENCE [LARGE SCALE GENOMIC DNA]</scope>
    <source>
        <strain evidence="16">JCM 4626 / NBRC 13350</strain>
    </source>
</reference>
<evidence type="ECO:0000256" key="6">
    <source>
        <dbReference type="ARBA" id="ARBA00022737"/>
    </source>
</evidence>
<feature type="region of interest" description="Disordered" evidence="11">
    <location>
        <begin position="5306"/>
        <end position="5329"/>
    </location>
</feature>
<dbReference type="InterPro" id="IPR055123">
    <property type="entry name" value="SpnB-like_Rossmann"/>
</dbReference>
<dbReference type="InterPro" id="IPR049900">
    <property type="entry name" value="PKS_mFAS_DH"/>
</dbReference>
<comment type="pathway">
    <text evidence="2">Antibiotic biosynthesis.</text>
</comment>
<dbReference type="FunFam" id="1.10.1200.10:FF:000007">
    <property type="entry name" value="Probable polyketide synthase pks17"/>
    <property type="match status" value="3"/>
</dbReference>
<evidence type="ECO:0000313" key="15">
    <source>
        <dbReference type="EMBL" id="BAG23009.1"/>
    </source>
</evidence>
<dbReference type="InterPro" id="IPR014030">
    <property type="entry name" value="Ketoacyl_synth_N"/>
</dbReference>
<feature type="region of interest" description="Disordered" evidence="11">
    <location>
        <begin position="1553"/>
        <end position="1579"/>
    </location>
</feature>
<feature type="compositionally biased region" description="Pro residues" evidence="11">
    <location>
        <begin position="2034"/>
        <end position="2046"/>
    </location>
</feature>
<dbReference type="InterPro" id="IPR049552">
    <property type="entry name" value="PKS_DH_N"/>
</dbReference>
<keyword evidence="6" id="KW-0677">Repeat</keyword>
<dbReference type="InterPro" id="IPR001227">
    <property type="entry name" value="Ac_transferase_dom_sf"/>
</dbReference>
<feature type="domain" description="Carrier" evidence="12">
    <location>
        <begin position="3097"/>
        <end position="3172"/>
    </location>
</feature>
<dbReference type="Pfam" id="PF02801">
    <property type="entry name" value="Ketoacyl-synt_C"/>
    <property type="match status" value="3"/>
</dbReference>
<dbReference type="InterPro" id="IPR014043">
    <property type="entry name" value="Acyl_transferase_dom"/>
</dbReference>
<feature type="region of interest" description="Disordered" evidence="11">
    <location>
        <begin position="3175"/>
        <end position="3201"/>
    </location>
</feature>
<dbReference type="Gene3D" id="6.10.140.1830">
    <property type="match status" value="2"/>
</dbReference>
<dbReference type="SMART" id="SM00823">
    <property type="entry name" value="PKS_PP"/>
    <property type="match status" value="3"/>
</dbReference>
<dbReference type="CDD" id="cd08952">
    <property type="entry name" value="KR_1_SDR_x"/>
    <property type="match status" value="2"/>
</dbReference>
<dbReference type="InterPro" id="IPR042104">
    <property type="entry name" value="PKS_dehydratase_sf"/>
</dbReference>
<evidence type="ECO:0000259" key="13">
    <source>
        <dbReference type="PROSITE" id="PS52004"/>
    </source>
</evidence>
<dbReference type="Pfam" id="PF08990">
    <property type="entry name" value="Docking"/>
    <property type="match status" value="1"/>
</dbReference>
<dbReference type="NCBIfam" id="NF045894">
    <property type="entry name" value="PKS_plus_SDR"/>
    <property type="match status" value="2"/>
</dbReference>
<dbReference type="SUPFAM" id="SSF53901">
    <property type="entry name" value="Thiolase-like"/>
    <property type="match status" value="3"/>
</dbReference>
<dbReference type="Gene3D" id="3.40.47.10">
    <property type="match status" value="3"/>
</dbReference>
<dbReference type="Pfam" id="PF22953">
    <property type="entry name" value="SpnB_Rossmann"/>
    <property type="match status" value="1"/>
</dbReference>
<dbReference type="Pfam" id="PF16197">
    <property type="entry name" value="KAsynt_C_assoc"/>
    <property type="match status" value="2"/>
</dbReference>
<evidence type="ECO:0000256" key="8">
    <source>
        <dbReference type="ARBA" id="ARBA00023268"/>
    </source>
</evidence>
<dbReference type="Pfam" id="PF08659">
    <property type="entry name" value="KR"/>
    <property type="match status" value="3"/>
</dbReference>
<keyword evidence="8" id="KW-0511">Multifunctional enzyme</keyword>
<dbReference type="PROSITE" id="PS52004">
    <property type="entry name" value="KS3_2"/>
    <property type="match status" value="3"/>
</dbReference>
<feature type="domain" description="Carrier" evidence="12">
    <location>
        <begin position="5175"/>
        <end position="5250"/>
    </location>
</feature>
<dbReference type="CDD" id="cd00833">
    <property type="entry name" value="PKS"/>
    <property type="match status" value="3"/>
</dbReference>
<dbReference type="InterPro" id="IPR016039">
    <property type="entry name" value="Thiolase-like"/>
</dbReference>
<dbReference type="InterPro" id="IPR036291">
    <property type="entry name" value="NAD(P)-bd_dom_sf"/>
</dbReference>
<dbReference type="Gene3D" id="3.30.70.3290">
    <property type="match status" value="3"/>
</dbReference>
<dbReference type="GO" id="GO:0008270">
    <property type="term" value="F:zinc ion binding"/>
    <property type="evidence" value="ECO:0007669"/>
    <property type="project" value="InterPro"/>
</dbReference>
<dbReference type="InterPro" id="IPR016035">
    <property type="entry name" value="Acyl_Trfase/lysoPLipase"/>
</dbReference>
<evidence type="ECO:0000256" key="9">
    <source>
        <dbReference type="ARBA" id="ARBA00023315"/>
    </source>
</evidence>
<keyword evidence="5" id="KW-0808">Transferase</keyword>
<dbReference type="eggNOG" id="COG3321">
    <property type="taxonomic scope" value="Bacteria"/>
</dbReference>
<dbReference type="Gene3D" id="3.10.129.110">
    <property type="entry name" value="Polyketide synthase dehydratase"/>
    <property type="match status" value="1"/>
</dbReference>
<dbReference type="Gene3D" id="1.10.1200.10">
    <property type="entry name" value="ACP-like"/>
    <property type="match status" value="3"/>
</dbReference>
<proteinExistence type="predicted"/>
<feature type="region of interest" description="C-terminal hotdog fold" evidence="10">
    <location>
        <begin position="4234"/>
        <end position="4365"/>
    </location>
</feature>
<dbReference type="FunFam" id="3.40.47.10:FF:000019">
    <property type="entry name" value="Polyketide synthase type I"/>
    <property type="match status" value="3"/>
</dbReference>
<feature type="domain" description="PKS/mFAS DH" evidence="14">
    <location>
        <begin position="4097"/>
        <end position="4365"/>
    </location>
</feature>
<feature type="region of interest" description="N-terminal hotdog fold" evidence="10">
    <location>
        <begin position="4097"/>
        <end position="4220"/>
    </location>
</feature>
<dbReference type="PROSITE" id="PS00606">
    <property type="entry name" value="KS3_1"/>
    <property type="match status" value="3"/>
</dbReference>
<feature type="domain" description="Ketosynthase family 3 (KS3)" evidence="13">
    <location>
        <begin position="33"/>
        <end position="459"/>
    </location>
</feature>
<dbReference type="GO" id="GO:0016491">
    <property type="term" value="F:oxidoreductase activity"/>
    <property type="evidence" value="ECO:0007669"/>
    <property type="project" value="InterPro"/>
</dbReference>
<feature type="region of interest" description="Disordered" evidence="11">
    <location>
        <begin position="5252"/>
        <end position="5278"/>
    </location>
</feature>
<evidence type="ECO:0000256" key="3">
    <source>
        <dbReference type="ARBA" id="ARBA00022450"/>
    </source>
</evidence>
<feature type="compositionally biased region" description="Basic and acidic residues" evidence="11">
    <location>
        <begin position="5158"/>
        <end position="5168"/>
    </location>
</feature>
<dbReference type="HOGENOM" id="CLU_223085_0_0_11"/>
<dbReference type="GO" id="GO:0033068">
    <property type="term" value="P:macrolide biosynthetic process"/>
    <property type="evidence" value="ECO:0007669"/>
    <property type="project" value="UniProtKB-ARBA"/>
</dbReference>
<dbReference type="RefSeq" id="WP_012381765.1">
    <property type="nucleotide sequence ID" value="NC_010572.1"/>
</dbReference>
<evidence type="ECO:0000256" key="11">
    <source>
        <dbReference type="SAM" id="MobiDB-lite"/>
    </source>
</evidence>
<dbReference type="InterPro" id="IPR018201">
    <property type="entry name" value="Ketoacyl_synth_AS"/>
</dbReference>
<dbReference type="InterPro" id="IPR032821">
    <property type="entry name" value="PKS_assoc"/>
</dbReference>
<dbReference type="InterPro" id="IPR002364">
    <property type="entry name" value="Quin_OxRdtase/zeta-crystal_CS"/>
</dbReference>
<dbReference type="PROSITE" id="PS00012">
    <property type="entry name" value="PHOSPHOPANTETHEINE"/>
    <property type="match status" value="3"/>
</dbReference>
<organism evidence="15 16">
    <name type="scientific">Streptomyces griseus subsp. griseus (strain JCM 4626 / CBS 651.72 / NBRC 13350 / KCC S-0626 / ISP 5235)</name>
    <dbReference type="NCBI Taxonomy" id="455632"/>
    <lineage>
        <taxon>Bacteria</taxon>
        <taxon>Bacillati</taxon>
        <taxon>Actinomycetota</taxon>
        <taxon>Actinomycetes</taxon>
        <taxon>Kitasatosporales</taxon>
        <taxon>Streptomycetaceae</taxon>
        <taxon>Streptomyces</taxon>
    </lineage>
</organism>
<dbReference type="EMBL" id="AP009493">
    <property type="protein sequence ID" value="BAG23009.1"/>
    <property type="molecule type" value="Genomic_DNA"/>
</dbReference>
<feature type="active site" description="Proton donor; for dehydratase activity" evidence="10">
    <location>
        <position position="4291"/>
    </location>
</feature>
<dbReference type="FunFam" id="3.40.50.720:FF:000209">
    <property type="entry name" value="Polyketide synthase Pks12"/>
    <property type="match status" value="1"/>
</dbReference>
<dbReference type="SMART" id="SM01294">
    <property type="entry name" value="PKS_PP_betabranch"/>
    <property type="match status" value="3"/>
</dbReference>
<dbReference type="GO" id="GO:0004315">
    <property type="term" value="F:3-oxoacyl-[acyl-carrier-protein] synthase activity"/>
    <property type="evidence" value="ECO:0007669"/>
    <property type="project" value="InterPro"/>
</dbReference>
<dbReference type="PROSITE" id="PS52019">
    <property type="entry name" value="PKS_MFAS_DH"/>
    <property type="match status" value="1"/>
</dbReference>
<feature type="region of interest" description="Disordered" evidence="11">
    <location>
        <begin position="2034"/>
        <end position="2059"/>
    </location>
</feature>
<dbReference type="KEGG" id="sgr:SGR_6180"/>
<dbReference type="PANTHER" id="PTHR43775">
    <property type="entry name" value="FATTY ACID SYNTHASE"/>
    <property type="match status" value="1"/>
</dbReference>
<feature type="active site" description="Proton acceptor; for dehydratase activity" evidence="10">
    <location>
        <position position="4128"/>
    </location>
</feature>
<evidence type="ECO:0000256" key="10">
    <source>
        <dbReference type="PROSITE-ProRule" id="PRU01363"/>
    </source>
</evidence>
<dbReference type="Pfam" id="PF00698">
    <property type="entry name" value="Acyl_transf_1"/>
    <property type="match status" value="3"/>
</dbReference>
<dbReference type="PATRIC" id="fig|455632.4.peg.6338"/>
<evidence type="ECO:0000259" key="14">
    <source>
        <dbReference type="PROSITE" id="PS52019"/>
    </source>
</evidence>
<dbReference type="InterPro" id="IPR020841">
    <property type="entry name" value="PKS_Beta-ketoAc_synthase_dom"/>
</dbReference>
<dbReference type="SUPFAM" id="SSF50129">
    <property type="entry name" value="GroES-like"/>
    <property type="match status" value="1"/>
</dbReference>
<dbReference type="InterPro" id="IPR015083">
    <property type="entry name" value="NorB/c/GfsB-D-like_docking"/>
</dbReference>
<dbReference type="InterPro" id="IPR057326">
    <property type="entry name" value="KR_dom"/>
</dbReference>
<keyword evidence="7" id="KW-0045">Antibiotic biosynthesis</keyword>
<dbReference type="InterPro" id="IPR036736">
    <property type="entry name" value="ACP-like_sf"/>
</dbReference>
<dbReference type="CDD" id="cd05195">
    <property type="entry name" value="enoyl_red"/>
    <property type="match status" value="1"/>
</dbReference>
<dbReference type="GO" id="GO:0006633">
    <property type="term" value="P:fatty acid biosynthetic process"/>
    <property type="evidence" value="ECO:0007669"/>
    <property type="project" value="InterPro"/>
</dbReference>
<dbReference type="Pfam" id="PF18369">
    <property type="entry name" value="PKS_DE"/>
    <property type="match status" value="2"/>
</dbReference>
<dbReference type="PROSITE" id="PS01162">
    <property type="entry name" value="QOR_ZETA_CRYSTAL"/>
    <property type="match status" value="1"/>
</dbReference>
<dbReference type="SMART" id="SM00822">
    <property type="entry name" value="PKS_KR"/>
    <property type="match status" value="3"/>
</dbReference>
<dbReference type="Pfam" id="PF08240">
    <property type="entry name" value="ADH_N"/>
    <property type="match status" value="1"/>
</dbReference>
<gene>
    <name evidence="15" type="primary">pks2-2</name>
    <name evidence="15" type="ordered locus">SGR_6180</name>
</gene>
<dbReference type="Pfam" id="PF13602">
    <property type="entry name" value="ADH_zinc_N_2"/>
    <property type="match status" value="1"/>
</dbReference>
<dbReference type="InterPro" id="IPR020806">
    <property type="entry name" value="PKS_PP-bd"/>
</dbReference>
<dbReference type="InterPro" id="IPR009081">
    <property type="entry name" value="PP-bd_ACP"/>
</dbReference>
<feature type="domain" description="Carrier" evidence="12">
    <location>
        <begin position="1474"/>
        <end position="1549"/>
    </location>
</feature>